<dbReference type="EMBL" id="GG698522">
    <property type="protein sequence ID" value="EGD99440.1"/>
    <property type="molecule type" value="Genomic_DNA"/>
</dbReference>
<dbReference type="HOGENOM" id="CLU_2135340_0_0_1"/>
<keyword evidence="1" id="KW-0812">Transmembrane</keyword>
<keyword evidence="1" id="KW-1133">Transmembrane helix</keyword>
<sequence>MVSKLPSSASSDDIISLSSACYRSRRRTGGALVVQVSILLHTKYLATTFTMAAILSLRDVHAASHQLAKRKNWAAREPGVVLVFCIIFVIAVGVLSTYLYRRMQRRKAAAGTV</sequence>
<dbReference type="OrthoDB" id="5402816at2759"/>
<gene>
    <name evidence="2" type="ORF">TESG_06875</name>
</gene>
<dbReference type="Proteomes" id="UP000009172">
    <property type="component" value="Unassembled WGS sequence"/>
</dbReference>
<organism evidence="2 3">
    <name type="scientific">Trichophyton tonsurans (strain CBS 112818)</name>
    <name type="common">Scalp ringworm fungus</name>
    <dbReference type="NCBI Taxonomy" id="647933"/>
    <lineage>
        <taxon>Eukaryota</taxon>
        <taxon>Fungi</taxon>
        <taxon>Dikarya</taxon>
        <taxon>Ascomycota</taxon>
        <taxon>Pezizomycotina</taxon>
        <taxon>Eurotiomycetes</taxon>
        <taxon>Eurotiomycetidae</taxon>
        <taxon>Onygenales</taxon>
        <taxon>Arthrodermataceae</taxon>
        <taxon>Trichophyton</taxon>
    </lineage>
</organism>
<proteinExistence type="predicted"/>
<dbReference type="AlphaFoldDB" id="F2S791"/>
<accession>F2S791</accession>
<keyword evidence="3" id="KW-1185">Reference proteome</keyword>
<keyword evidence="1" id="KW-0472">Membrane</keyword>
<evidence type="ECO:0000313" key="2">
    <source>
        <dbReference type="EMBL" id="EGD99440.1"/>
    </source>
</evidence>
<protein>
    <submittedName>
        <fullName evidence="2">Uncharacterized protein</fullName>
    </submittedName>
</protein>
<reference evidence="3" key="1">
    <citation type="journal article" date="2012" name="MBio">
        <title>Comparative genome analysis of Trichophyton rubrum and related dermatophytes reveals candidate genes involved in infection.</title>
        <authorList>
            <person name="Martinez D.A."/>
            <person name="Oliver B.G."/>
            <person name="Graeser Y."/>
            <person name="Goldberg J.M."/>
            <person name="Li W."/>
            <person name="Martinez-Rossi N.M."/>
            <person name="Monod M."/>
            <person name="Shelest E."/>
            <person name="Barton R.C."/>
            <person name="Birch E."/>
            <person name="Brakhage A.A."/>
            <person name="Chen Z."/>
            <person name="Gurr S.J."/>
            <person name="Heiman D."/>
            <person name="Heitman J."/>
            <person name="Kosti I."/>
            <person name="Rossi A."/>
            <person name="Saif S."/>
            <person name="Samalova M."/>
            <person name="Saunders C.W."/>
            <person name="Shea T."/>
            <person name="Summerbell R.C."/>
            <person name="Xu J."/>
            <person name="Young S."/>
            <person name="Zeng Q."/>
            <person name="Birren B.W."/>
            <person name="Cuomo C.A."/>
            <person name="White T.C."/>
        </authorList>
    </citation>
    <scope>NUCLEOTIDE SEQUENCE [LARGE SCALE GENOMIC DNA]</scope>
    <source>
        <strain evidence="3">CBS 112818</strain>
    </source>
</reference>
<feature type="transmembrane region" description="Helical" evidence="1">
    <location>
        <begin position="32"/>
        <end position="58"/>
    </location>
</feature>
<name>F2S791_TRIT1</name>
<evidence type="ECO:0000313" key="3">
    <source>
        <dbReference type="Proteomes" id="UP000009172"/>
    </source>
</evidence>
<evidence type="ECO:0000256" key="1">
    <source>
        <dbReference type="SAM" id="Phobius"/>
    </source>
</evidence>
<feature type="transmembrane region" description="Helical" evidence="1">
    <location>
        <begin position="78"/>
        <end position="100"/>
    </location>
</feature>